<feature type="binding site" evidence="12">
    <location>
        <position position="255"/>
    </location>
    <ligand>
        <name>Zn(2+)</name>
        <dbReference type="ChEBI" id="CHEBI:29105"/>
        <label>2</label>
        <note>catalytic</note>
    </ligand>
</feature>
<dbReference type="PROSITE" id="PS51642">
    <property type="entry name" value="HEMOPEXIN_2"/>
    <property type="match status" value="4"/>
</dbReference>
<keyword evidence="6" id="KW-0378">Hydrolase</keyword>
<feature type="binding site" evidence="12">
    <location>
        <position position="196"/>
    </location>
    <ligand>
        <name>Ca(2+)</name>
        <dbReference type="ChEBI" id="CHEBI:29108"/>
        <label>3</label>
    </ligand>
</feature>
<dbReference type="InterPro" id="IPR001818">
    <property type="entry name" value="Pept_M10_metallopeptidase"/>
</dbReference>
<dbReference type="EMBL" id="JBAMIC010000024">
    <property type="protein sequence ID" value="KAK7090242.1"/>
    <property type="molecule type" value="Genomic_DNA"/>
</dbReference>
<dbReference type="InterPro" id="IPR033739">
    <property type="entry name" value="M10A_MMP"/>
</dbReference>
<feature type="binding site" evidence="12">
    <location>
        <position position="316"/>
    </location>
    <ligand>
        <name>Ca(2+)</name>
        <dbReference type="ChEBI" id="CHEBI:29108"/>
        <label>4</label>
    </ligand>
</feature>
<evidence type="ECO:0000313" key="18">
    <source>
        <dbReference type="Proteomes" id="UP001374579"/>
    </source>
</evidence>
<dbReference type="Pfam" id="PF00045">
    <property type="entry name" value="Hemopexin"/>
    <property type="match status" value="4"/>
</dbReference>
<dbReference type="InterPro" id="IPR021190">
    <property type="entry name" value="Pept_M10A"/>
</dbReference>
<evidence type="ECO:0000256" key="11">
    <source>
        <dbReference type="PIRSR" id="PIRSR001191-2"/>
    </source>
</evidence>
<dbReference type="GO" id="GO:0030198">
    <property type="term" value="P:extracellular matrix organization"/>
    <property type="evidence" value="ECO:0007669"/>
    <property type="project" value="TreeGrafter"/>
</dbReference>
<dbReference type="GO" id="GO:0030574">
    <property type="term" value="P:collagen catabolic process"/>
    <property type="evidence" value="ECO:0007669"/>
    <property type="project" value="TreeGrafter"/>
</dbReference>
<feature type="binding site" evidence="12">
    <location>
        <position position="210"/>
    </location>
    <ligand>
        <name>Ca(2+)</name>
        <dbReference type="ChEBI" id="CHEBI:29108"/>
        <label>2</label>
    </ligand>
</feature>
<feature type="binding site" evidence="12">
    <location>
        <position position="361"/>
    </location>
    <ligand>
        <name>Ca(2+)</name>
        <dbReference type="ChEBI" id="CHEBI:29108"/>
        <label>4</label>
    </ligand>
</feature>
<feature type="binding site" evidence="12">
    <location>
        <position position="407"/>
    </location>
    <ligand>
        <name>Ca(2+)</name>
        <dbReference type="ChEBI" id="CHEBI:29108"/>
        <label>5</label>
    </ligand>
</feature>
<feature type="binding site" evidence="12">
    <location>
        <position position="178"/>
    </location>
    <ligand>
        <name>Ca(2+)</name>
        <dbReference type="ChEBI" id="CHEBI:29108"/>
        <label>2</label>
    </ligand>
</feature>
<dbReference type="Pfam" id="PF00413">
    <property type="entry name" value="Peptidase_M10"/>
    <property type="match status" value="1"/>
</dbReference>
<feature type="binding site" evidence="11">
    <location>
        <position position="247"/>
    </location>
    <ligand>
        <name>Zn(2+)</name>
        <dbReference type="ChEBI" id="CHEBI:29105"/>
        <label>2</label>
        <note>catalytic</note>
    </ligand>
</feature>
<feature type="binding site" evidence="12">
    <location>
        <position position="214"/>
    </location>
    <ligand>
        <name>Zn(2+)</name>
        <dbReference type="ChEBI" id="CHEBI:29105"/>
        <label>1</label>
    </ligand>
</feature>
<dbReference type="GO" id="GO:0008270">
    <property type="term" value="F:zinc ion binding"/>
    <property type="evidence" value="ECO:0007669"/>
    <property type="project" value="InterPro"/>
</dbReference>
<evidence type="ECO:0000256" key="1">
    <source>
        <dbReference type="ARBA" id="ARBA00010370"/>
    </source>
</evidence>
<dbReference type="SMART" id="SM00120">
    <property type="entry name" value="HX"/>
    <property type="match status" value="4"/>
</dbReference>
<feature type="binding site" evidence="12">
    <location>
        <position position="203"/>
    </location>
    <ligand>
        <name>Zn(2+)</name>
        <dbReference type="ChEBI" id="CHEBI:29105"/>
        <label>1</label>
    </ligand>
</feature>
<comment type="similarity">
    <text evidence="1">Belongs to the peptidase M10A family.</text>
</comment>
<keyword evidence="4" id="KW-0732">Signal</keyword>
<dbReference type="InterPro" id="IPR024079">
    <property type="entry name" value="MetalloPept_cat_dom_sf"/>
</dbReference>
<evidence type="ECO:0000256" key="10">
    <source>
        <dbReference type="PIRSR" id="PIRSR001191-1"/>
    </source>
</evidence>
<dbReference type="PANTHER" id="PTHR10201:SF291">
    <property type="entry name" value="MATRIX METALLOPROTEINASE 1, ISOFORM C-RELATED"/>
    <property type="match status" value="1"/>
</dbReference>
<feature type="repeat" description="Hemopexin" evidence="14">
    <location>
        <begin position="312"/>
        <end position="356"/>
    </location>
</feature>
<feature type="binding site" evidence="12">
    <location>
        <position position="212"/>
    </location>
    <ligand>
        <name>Ca(2+)</name>
        <dbReference type="ChEBI" id="CHEBI:29108"/>
        <label>2</label>
    </ligand>
</feature>
<dbReference type="FunFam" id="3.40.390.10:FF:000022">
    <property type="entry name" value="Matrix metalloproteinase 1, isoform C"/>
    <property type="match status" value="1"/>
</dbReference>
<dbReference type="InterPro" id="IPR018487">
    <property type="entry name" value="Hemopexin-like_repeat"/>
</dbReference>
<gene>
    <name evidence="17" type="ORF">V1264_010065</name>
</gene>
<feature type="binding site" evidence="12">
    <location>
        <position position="190"/>
    </location>
    <ligand>
        <name>Zn(2+)</name>
        <dbReference type="ChEBI" id="CHEBI:29105"/>
        <label>1</label>
    </ligand>
</feature>
<evidence type="ECO:0000256" key="2">
    <source>
        <dbReference type="ARBA" id="ARBA00022670"/>
    </source>
</evidence>
<protein>
    <recommendedName>
        <fullName evidence="16">Peptidase metallopeptidase domain-containing protein</fullName>
    </recommendedName>
</protein>
<evidence type="ECO:0000256" key="15">
    <source>
        <dbReference type="SAM" id="MobiDB-lite"/>
    </source>
</evidence>
<dbReference type="InterPro" id="IPR000585">
    <property type="entry name" value="Hemopexin-like_dom"/>
</dbReference>
<dbReference type="PANTHER" id="PTHR10201">
    <property type="entry name" value="MATRIX METALLOPROTEINASE"/>
    <property type="match status" value="1"/>
</dbReference>
<feature type="domain" description="Peptidase metallopeptidase" evidence="16">
    <location>
        <begin position="125"/>
        <end position="282"/>
    </location>
</feature>
<dbReference type="GO" id="GO:0005615">
    <property type="term" value="C:extracellular space"/>
    <property type="evidence" value="ECO:0007669"/>
    <property type="project" value="TreeGrafter"/>
</dbReference>
<dbReference type="Gene3D" id="2.110.10.10">
    <property type="entry name" value="Hemopexin-like domain"/>
    <property type="match status" value="1"/>
</dbReference>
<feature type="repeat" description="Hemopexin" evidence="14">
    <location>
        <begin position="357"/>
        <end position="400"/>
    </location>
</feature>
<dbReference type="Pfam" id="PF01471">
    <property type="entry name" value="PG_binding_1"/>
    <property type="match status" value="1"/>
</dbReference>
<evidence type="ECO:0000256" key="3">
    <source>
        <dbReference type="ARBA" id="ARBA00022723"/>
    </source>
</evidence>
<dbReference type="InterPro" id="IPR006026">
    <property type="entry name" value="Peptidase_Metallo"/>
</dbReference>
<name>A0AAN9G0E8_9CAEN</name>
<dbReference type="GO" id="GO:0006508">
    <property type="term" value="P:proteolysis"/>
    <property type="evidence" value="ECO:0007669"/>
    <property type="project" value="UniProtKB-KW"/>
</dbReference>
<keyword evidence="12" id="KW-0106">Calcium</keyword>
<proteinExistence type="inferred from homology"/>
<evidence type="ECO:0000256" key="9">
    <source>
        <dbReference type="ARBA" id="ARBA00023145"/>
    </source>
</evidence>
<evidence type="ECO:0000256" key="7">
    <source>
        <dbReference type="ARBA" id="ARBA00022833"/>
    </source>
</evidence>
<feature type="binding site" evidence="12">
    <location>
        <position position="195"/>
    </location>
    <ligand>
        <name>Ca(2+)</name>
        <dbReference type="ChEBI" id="CHEBI:29108"/>
        <label>3</label>
    </ligand>
</feature>
<feature type="binding site" evidence="12">
    <location>
        <position position="363"/>
    </location>
    <ligand>
        <name>Ca(2+)</name>
        <dbReference type="ChEBI" id="CHEBI:29108"/>
        <label>5</label>
    </ligand>
</feature>
<keyword evidence="9" id="KW-0865">Zymogen</keyword>
<dbReference type="SUPFAM" id="SSF55486">
    <property type="entry name" value="Metalloproteases ('zincins'), catalytic domain"/>
    <property type="match status" value="1"/>
</dbReference>
<feature type="binding site" evidence="12">
    <location>
        <position position="216"/>
    </location>
    <ligand>
        <name>Ca(2+)</name>
        <dbReference type="ChEBI" id="CHEBI:29108"/>
        <label>3</label>
    </ligand>
</feature>
<dbReference type="Gene3D" id="3.40.390.10">
    <property type="entry name" value="Collagenase (Catalytic Domain)"/>
    <property type="match status" value="1"/>
</dbReference>
<evidence type="ECO:0000256" key="8">
    <source>
        <dbReference type="ARBA" id="ARBA00023049"/>
    </source>
</evidence>
<evidence type="ECO:0000256" key="6">
    <source>
        <dbReference type="ARBA" id="ARBA00022801"/>
    </source>
</evidence>
<keyword evidence="7 11" id="KW-0862">Zinc</keyword>
<evidence type="ECO:0000259" key="16">
    <source>
        <dbReference type="SMART" id="SM00235"/>
    </source>
</evidence>
<dbReference type="FunFam" id="2.110.10.10:FF:000005">
    <property type="entry name" value="Stromelysin-3 preproprotein"/>
    <property type="match status" value="1"/>
</dbReference>
<keyword evidence="18" id="KW-1185">Reference proteome</keyword>
<feature type="binding site" evidence="12">
    <location>
        <position position="318"/>
    </location>
    <ligand>
        <name>Ca(2+)</name>
        <dbReference type="ChEBI" id="CHEBI:29108"/>
        <label>5</label>
    </ligand>
</feature>
<dbReference type="AlphaFoldDB" id="A0AAN9G0E8"/>
<comment type="cofactor">
    <cofactor evidence="12">
        <name>Ca(2+)</name>
        <dbReference type="ChEBI" id="CHEBI:29108"/>
    </cofactor>
    <text evidence="12">Can bind about 5 Ca(2+) ions per subunit.</text>
</comment>
<feature type="binding site" evidence="11">
    <location>
        <position position="237"/>
    </location>
    <ligand>
        <name>Zn(2+)</name>
        <dbReference type="ChEBI" id="CHEBI:29105"/>
        <label>2</label>
        <note>catalytic</note>
    </ligand>
</feature>
<comment type="caution">
    <text evidence="17">The sequence shown here is derived from an EMBL/GenBank/DDBJ whole genome shotgun (WGS) entry which is preliminary data.</text>
</comment>
<feature type="binding site" evidence="12">
    <location>
        <position position="144"/>
    </location>
    <ligand>
        <name>Ca(2+)</name>
        <dbReference type="ChEBI" id="CHEBI:29108"/>
        <label>1</label>
    </ligand>
</feature>
<keyword evidence="5" id="KW-0677">Repeat</keyword>
<evidence type="ECO:0000256" key="5">
    <source>
        <dbReference type="ARBA" id="ARBA00022737"/>
    </source>
</evidence>
<feature type="active site" evidence="10">
    <location>
        <position position="238"/>
    </location>
</feature>
<feature type="binding site" evidence="12">
    <location>
        <position position="188"/>
    </location>
    <ligand>
        <name>Zn(2+)</name>
        <dbReference type="ChEBI" id="CHEBI:29105"/>
        <label>1</label>
    </ligand>
</feature>
<keyword evidence="2" id="KW-0645">Protease</keyword>
<reference evidence="17 18" key="1">
    <citation type="submission" date="2024-02" db="EMBL/GenBank/DDBJ databases">
        <title>Chromosome-scale genome assembly of the rough periwinkle Littorina saxatilis.</title>
        <authorList>
            <person name="De Jode A."/>
            <person name="Faria R."/>
            <person name="Formenti G."/>
            <person name="Sims Y."/>
            <person name="Smith T.P."/>
            <person name="Tracey A."/>
            <person name="Wood J.M.D."/>
            <person name="Zagrodzka Z.B."/>
            <person name="Johannesson K."/>
            <person name="Butlin R.K."/>
            <person name="Leder E.H."/>
        </authorList>
    </citation>
    <scope>NUCLEOTIDE SEQUENCE [LARGE SCALE GENOMIC DNA]</scope>
    <source>
        <strain evidence="17">Snail1</strain>
        <tissue evidence="17">Muscle</tissue>
    </source>
</reference>
<dbReference type="PIRSF" id="PIRSF001191">
    <property type="entry name" value="Peptidase_M10A_matrix"/>
    <property type="match status" value="1"/>
</dbReference>
<dbReference type="InterPro" id="IPR036365">
    <property type="entry name" value="PGBD-like_sf"/>
</dbReference>
<evidence type="ECO:0000256" key="13">
    <source>
        <dbReference type="PIRSR" id="PIRSR621190-4"/>
    </source>
</evidence>
<dbReference type="CDD" id="cd00094">
    <property type="entry name" value="HX"/>
    <property type="match status" value="1"/>
</dbReference>
<dbReference type="GO" id="GO:0004222">
    <property type="term" value="F:metalloendopeptidase activity"/>
    <property type="evidence" value="ECO:0007669"/>
    <property type="project" value="InterPro"/>
</dbReference>
<comment type="cofactor">
    <cofactor evidence="12">
        <name>Zn(2+)</name>
        <dbReference type="ChEBI" id="CHEBI:29105"/>
    </cofactor>
    <text evidence="12">Binds 2 Zn(2+) ions per subunit.</text>
</comment>
<dbReference type="Proteomes" id="UP001374579">
    <property type="component" value="Unassembled WGS sequence"/>
</dbReference>
<evidence type="ECO:0000256" key="14">
    <source>
        <dbReference type="PROSITE-ProRule" id="PRU01011"/>
    </source>
</evidence>
<organism evidence="17 18">
    <name type="scientific">Littorina saxatilis</name>
    <dbReference type="NCBI Taxonomy" id="31220"/>
    <lineage>
        <taxon>Eukaryota</taxon>
        <taxon>Metazoa</taxon>
        <taxon>Spiralia</taxon>
        <taxon>Lophotrochozoa</taxon>
        <taxon>Mollusca</taxon>
        <taxon>Gastropoda</taxon>
        <taxon>Caenogastropoda</taxon>
        <taxon>Littorinimorpha</taxon>
        <taxon>Littorinoidea</taxon>
        <taxon>Littorinidae</taxon>
        <taxon>Littorina</taxon>
    </lineage>
</organism>
<dbReference type="SUPFAM" id="SSF47090">
    <property type="entry name" value="PGBD-like"/>
    <property type="match status" value="1"/>
</dbReference>
<sequence>MMFNRKLSVLWDCACAAFHFLFLSHVIVTLFVSRTESATLSISSSSVTDYLMQYGYIKPSDPKTGALRSEEYVKKAIRAFQKMAGINQTGKIDEETQQMMEMPRCGNKDNIQLGNGARRKRYALQGSKWAKRELSFRISAYPDDLAQMEVDDEIKRALQMWGDVTPLKFAQQSYGDPDLDVRFVRRSHGDGNPFDGRGRTLAHAFFPQWGGDAHFDEEEAWTIAKSSGVNLFQVAAHEFGHSLGLSHSDTSAALMAPFYRGFQRDFQLDDDDIRAIQELYGPPRANDKTTTPFPSRRTTRGPKVSVPPICRSPSVDAIVMNADGKTYIFKGTEYYRLNDYGIDEGYPRSIAEDWNLSGPIDCALHWDNGYTFIFKGDYYWKFYNQNLIYARKLSEGFKGVPNDLDAAFVWGGNGKTYFIKGNQYWRYSENSVDRGYPRPLSVWSGLPGRVDAAIKWRNGRTYFFSGSQYYRYNDRQFDIDTSYPRKIGNWWLGCPEEKKLGQISDGQSGSQMDGKGSDVTGTHSVADDKNDQYLSVDNTTPGLNSDASANGSSRPMCFHCSLFITSVYLLSSLFLQHTFCS</sequence>
<dbReference type="SUPFAM" id="SSF50923">
    <property type="entry name" value="Hemopexin-like domain"/>
    <property type="match status" value="1"/>
</dbReference>
<feature type="repeat" description="Hemopexin" evidence="14">
    <location>
        <begin position="448"/>
        <end position="494"/>
    </location>
</feature>
<feature type="region of interest" description="Disordered" evidence="15">
    <location>
        <begin position="502"/>
        <end position="526"/>
    </location>
</feature>
<feature type="repeat" description="Hemopexin" evidence="14">
    <location>
        <begin position="401"/>
        <end position="447"/>
    </location>
</feature>
<dbReference type="PRINTS" id="PR00138">
    <property type="entry name" value="MATRIXIN"/>
</dbReference>
<keyword evidence="8" id="KW-0482">Metalloprotease</keyword>
<accession>A0AAN9G0E8</accession>
<feature type="binding site" evidence="12">
    <location>
        <position position="451"/>
    </location>
    <ligand>
        <name>Ca(2+)</name>
        <dbReference type="ChEBI" id="CHEBI:29108"/>
        <label>4</label>
    </ligand>
</feature>
<evidence type="ECO:0000256" key="4">
    <source>
        <dbReference type="ARBA" id="ARBA00022729"/>
    </source>
</evidence>
<feature type="modified residue" description="Phosphotyrosine; by PKDCC" evidence="13">
    <location>
        <position position="389"/>
    </location>
</feature>
<dbReference type="InterPro" id="IPR002477">
    <property type="entry name" value="Peptidoglycan-bd-like"/>
</dbReference>
<dbReference type="SMART" id="SM00235">
    <property type="entry name" value="ZnMc"/>
    <property type="match status" value="1"/>
</dbReference>
<feature type="binding site" description="in inhibited form" evidence="12">
    <location>
        <position position="105"/>
    </location>
    <ligand>
        <name>Zn(2+)</name>
        <dbReference type="ChEBI" id="CHEBI:29105"/>
        <label>2</label>
        <note>catalytic</note>
    </ligand>
</feature>
<evidence type="ECO:0000256" key="12">
    <source>
        <dbReference type="PIRSR" id="PIRSR621190-2"/>
    </source>
</evidence>
<evidence type="ECO:0000313" key="17">
    <source>
        <dbReference type="EMBL" id="KAK7090242.1"/>
    </source>
</evidence>
<feature type="region of interest" description="Disordered" evidence="15">
    <location>
        <begin position="284"/>
        <end position="306"/>
    </location>
</feature>
<feature type="binding site" evidence="11">
    <location>
        <position position="241"/>
    </location>
    <ligand>
        <name>Zn(2+)</name>
        <dbReference type="ChEBI" id="CHEBI:29105"/>
        <label>2</label>
        <note>catalytic</note>
    </ligand>
</feature>
<dbReference type="InterPro" id="IPR036375">
    <property type="entry name" value="Hemopexin-like_dom_sf"/>
</dbReference>
<keyword evidence="3 11" id="KW-0479">Metal-binding</keyword>
<dbReference type="GO" id="GO:0031012">
    <property type="term" value="C:extracellular matrix"/>
    <property type="evidence" value="ECO:0007669"/>
    <property type="project" value="InterPro"/>
</dbReference>
<feature type="binding site" evidence="12">
    <location>
        <position position="219"/>
    </location>
    <ligand>
        <name>Ca(2+)</name>
        <dbReference type="ChEBI" id="CHEBI:29108"/>
        <label>3</label>
    </ligand>
</feature>
<feature type="binding site" evidence="12">
    <location>
        <position position="219"/>
    </location>
    <ligand>
        <name>Ca(2+)</name>
        <dbReference type="ChEBI" id="CHEBI:29108"/>
        <label>1</label>
    </ligand>
</feature>
<dbReference type="CDD" id="cd04278">
    <property type="entry name" value="ZnMc_MMP"/>
    <property type="match status" value="1"/>
</dbReference>